<sequence length="280" mass="31251">MDPCFPYPVGRPRKSCTIFLGYTSNLVSSGLREIIRFLVQHDLVDCIVTSAGGVEEDLIKCLKPTYLGSFDLCGKTLRQKGLNRIGNLLVPNDNYCAFEEWLMPILDKCMNETETNWTPSKLIHRLGQEINNEESICYWAFKNRIPIFSPALTDGSLGDMLYFHSVRNQPGIRLDIVEDLRHLNTMSVKSFKTGVIILGGGVVKHHINNANLMRNGSDFTVYVNTGQEYDGSDSGARPDEAVSWGKIKGSARSVKVYADATLVFPLIVAKTFAKEVHKSI</sequence>
<dbReference type="WBParaSite" id="ACRNAN_Path_272.g1002.t1">
    <property type="protein sequence ID" value="ACRNAN_Path_272.g1002.t1"/>
    <property type="gene ID" value="ACRNAN_Path_272.g1002"/>
</dbReference>
<evidence type="ECO:0000256" key="4">
    <source>
        <dbReference type="ARBA" id="ARBA00009892"/>
    </source>
</evidence>
<dbReference type="FunFam" id="3.40.910.10:FF:000001">
    <property type="entry name" value="Probable deoxyhypusine synthase"/>
    <property type="match status" value="1"/>
</dbReference>
<evidence type="ECO:0000313" key="10">
    <source>
        <dbReference type="WBParaSite" id="ACRNAN_Path_272.g1002.t1"/>
    </source>
</evidence>
<dbReference type="PANTHER" id="PTHR11703:SF0">
    <property type="entry name" value="DEOXYHYPUSINE SYNTHASE"/>
    <property type="match status" value="1"/>
</dbReference>
<comment type="cofactor">
    <cofactor evidence="2">
        <name>NAD(+)</name>
        <dbReference type="ChEBI" id="CHEBI:57540"/>
    </cofactor>
</comment>
<evidence type="ECO:0000256" key="2">
    <source>
        <dbReference type="ARBA" id="ARBA00001911"/>
    </source>
</evidence>
<dbReference type="NCBIfam" id="TIGR00321">
    <property type="entry name" value="dhys"/>
    <property type="match status" value="1"/>
</dbReference>
<keyword evidence="9" id="KW-1185">Reference proteome</keyword>
<evidence type="ECO:0000313" key="9">
    <source>
        <dbReference type="Proteomes" id="UP000887540"/>
    </source>
</evidence>
<evidence type="ECO:0000256" key="8">
    <source>
        <dbReference type="ARBA" id="ARBA00023256"/>
    </source>
</evidence>
<comment type="catalytic activity">
    <reaction evidence="1">
        <text>[eIF5A protein]-L-lysine + spermidine = [eIF5A protein]-deoxyhypusine + propane-1,3-diamine</text>
        <dbReference type="Rhea" id="RHEA:33299"/>
        <dbReference type="Rhea" id="RHEA-COMP:10143"/>
        <dbReference type="Rhea" id="RHEA-COMP:10144"/>
        <dbReference type="ChEBI" id="CHEBI:29969"/>
        <dbReference type="ChEBI" id="CHEBI:57484"/>
        <dbReference type="ChEBI" id="CHEBI:57834"/>
        <dbReference type="ChEBI" id="CHEBI:82657"/>
        <dbReference type="EC" id="2.5.1.46"/>
    </reaction>
</comment>
<dbReference type="EC" id="2.5.1.46" evidence="5"/>
<comment type="pathway">
    <text evidence="3">Protein modification; eIF5A hypusination.</text>
</comment>
<proteinExistence type="inferred from homology"/>
<dbReference type="InterPro" id="IPR002773">
    <property type="entry name" value="Deoxyhypusine_synthase"/>
</dbReference>
<dbReference type="AlphaFoldDB" id="A0A914C4D4"/>
<accession>A0A914C4D4</accession>
<comment type="similarity">
    <text evidence="4">Belongs to the deoxyhypusine synthase family.</text>
</comment>
<dbReference type="GO" id="GO:0005737">
    <property type="term" value="C:cytoplasm"/>
    <property type="evidence" value="ECO:0007669"/>
    <property type="project" value="TreeGrafter"/>
</dbReference>
<name>A0A914C4D4_9BILA</name>
<evidence type="ECO:0000256" key="1">
    <source>
        <dbReference type="ARBA" id="ARBA00000952"/>
    </source>
</evidence>
<evidence type="ECO:0000256" key="6">
    <source>
        <dbReference type="ARBA" id="ARBA00022679"/>
    </source>
</evidence>
<dbReference type="Pfam" id="PF01916">
    <property type="entry name" value="DS"/>
    <property type="match status" value="1"/>
</dbReference>
<reference evidence="10" key="1">
    <citation type="submission" date="2022-11" db="UniProtKB">
        <authorList>
            <consortium name="WormBaseParasite"/>
        </authorList>
    </citation>
    <scope>IDENTIFICATION</scope>
</reference>
<protein>
    <recommendedName>
        <fullName evidence="5">deoxyhypusine synthase</fullName>
        <ecNumber evidence="5">2.5.1.46</ecNumber>
    </recommendedName>
</protein>
<dbReference type="InterPro" id="IPR029035">
    <property type="entry name" value="DHS-like_NAD/FAD-binding_dom"/>
</dbReference>
<keyword evidence="6" id="KW-0808">Transferase</keyword>
<keyword evidence="7" id="KW-0520">NAD</keyword>
<organism evidence="9 10">
    <name type="scientific">Acrobeloides nanus</name>
    <dbReference type="NCBI Taxonomy" id="290746"/>
    <lineage>
        <taxon>Eukaryota</taxon>
        <taxon>Metazoa</taxon>
        <taxon>Ecdysozoa</taxon>
        <taxon>Nematoda</taxon>
        <taxon>Chromadorea</taxon>
        <taxon>Rhabditida</taxon>
        <taxon>Tylenchina</taxon>
        <taxon>Cephalobomorpha</taxon>
        <taxon>Cephaloboidea</taxon>
        <taxon>Cephalobidae</taxon>
        <taxon>Acrobeloides</taxon>
    </lineage>
</organism>
<keyword evidence="8" id="KW-0386">Hypusine biosynthesis</keyword>
<dbReference type="GO" id="GO:0034038">
    <property type="term" value="F:deoxyhypusine synthase activity"/>
    <property type="evidence" value="ECO:0007669"/>
    <property type="project" value="UniProtKB-EC"/>
</dbReference>
<dbReference type="InterPro" id="IPR036982">
    <property type="entry name" value="Deoxyhypusine_synthase_sf"/>
</dbReference>
<dbReference type="Proteomes" id="UP000887540">
    <property type="component" value="Unplaced"/>
</dbReference>
<dbReference type="SUPFAM" id="SSF52467">
    <property type="entry name" value="DHS-like NAD/FAD-binding domain"/>
    <property type="match status" value="1"/>
</dbReference>
<evidence type="ECO:0000256" key="7">
    <source>
        <dbReference type="ARBA" id="ARBA00023027"/>
    </source>
</evidence>
<dbReference type="Gene3D" id="3.40.910.10">
    <property type="entry name" value="Deoxyhypusine synthase"/>
    <property type="match status" value="1"/>
</dbReference>
<dbReference type="PANTHER" id="PTHR11703">
    <property type="entry name" value="DEOXYHYPUSINE SYNTHASE"/>
    <property type="match status" value="1"/>
</dbReference>
<evidence type="ECO:0000256" key="5">
    <source>
        <dbReference type="ARBA" id="ARBA00012683"/>
    </source>
</evidence>
<evidence type="ECO:0000256" key="3">
    <source>
        <dbReference type="ARBA" id="ARBA00005041"/>
    </source>
</evidence>